<dbReference type="Proteomes" id="UP001497600">
    <property type="component" value="Chromosome H"/>
</dbReference>
<dbReference type="SUPFAM" id="SSF50993">
    <property type="entry name" value="Peptidase/esterase 'gauge' domain"/>
    <property type="match status" value="1"/>
</dbReference>
<name>A0ABP0EML5_9ASCO</name>
<dbReference type="InterPro" id="IPR001680">
    <property type="entry name" value="WD40_rpt"/>
</dbReference>
<evidence type="ECO:0000256" key="2">
    <source>
        <dbReference type="ARBA" id="ARBA00022574"/>
    </source>
</evidence>
<dbReference type="InterPro" id="IPR036322">
    <property type="entry name" value="WD40_repeat_dom_sf"/>
</dbReference>
<feature type="repeat" description="WD" evidence="5">
    <location>
        <begin position="451"/>
        <end position="491"/>
    </location>
</feature>
<dbReference type="PROSITE" id="PS50896">
    <property type="entry name" value="LISH"/>
    <property type="match status" value="1"/>
</dbReference>
<evidence type="ECO:0000256" key="3">
    <source>
        <dbReference type="ARBA" id="ARBA00022737"/>
    </source>
</evidence>
<evidence type="ECO:0000256" key="1">
    <source>
        <dbReference type="ARBA" id="ARBA00004123"/>
    </source>
</evidence>
<gene>
    <name evidence="7" type="primary">SIF2</name>
    <name evidence="7" type="ORF">CAAN4_H06832</name>
</gene>
<keyword evidence="3" id="KW-0677">Repeat</keyword>
<dbReference type="SMART" id="SM00667">
    <property type="entry name" value="LisH"/>
    <property type="match status" value="1"/>
</dbReference>
<sequence length="612" mass="67186">MSLSSSELNYLVWRYLQESGHDLAAYALEKHSKCSSYEHNKNLDIIKRIEPGCLVELVQKGILYSLSERASKNVTKGSGQEEQEQESPLGSVLTFFGAVLSNESEKLERELIKENVNESAATTKSKQVGDDEDVDMVDADDTNVESSNKNGTSTSTNNNNNNNNKNEVKSESPSSSLPPHKFTTREISPSISFPESITSHWHPKSEVFAYGKEDSTAVIVALSDHSIAESVTLRHPTLTGDVLNEINIVSWAPAGNVIITNSINGELRAWSPDGKLKNIANTATLASDDELQPSASTMISSLLWSESGSFLLSIDINNHVCLWDGSNLQLVQQIAAEPLPGQSTATIIPTVACWLDDNRFALSTMKHGIKIFGISSSGSPGLSPYGVQQQNIPAKPLGLLSGHEHTISILQFNHISKLLASCSDFDYNIKIWQSNSLQHSLELNVEASEDYTLHAAPIVTLEWIDKYILLSVSMDGVVNIWNVKGGEAQILISANVSAAGPESFQYEGKTPEDTDEKELQSKGISIFNATVSLNRKWLVLGDDSGRVSVWDISLDHYPQGRSKWLYCVGEYKLADDVASTSERGICDITWSKRSNKVCVSYKGHDSIVFDWE</sequence>
<dbReference type="PROSITE" id="PS00678">
    <property type="entry name" value="WD_REPEATS_1"/>
    <property type="match status" value="1"/>
</dbReference>
<comment type="subcellular location">
    <subcellularLocation>
        <location evidence="1">Nucleus</location>
    </subcellularLocation>
</comment>
<dbReference type="Pfam" id="PF08513">
    <property type="entry name" value="LisH"/>
    <property type="match status" value="1"/>
</dbReference>
<evidence type="ECO:0000256" key="5">
    <source>
        <dbReference type="PROSITE-ProRule" id="PRU00221"/>
    </source>
</evidence>
<accession>A0ABP0EML5</accession>
<proteinExistence type="predicted"/>
<dbReference type="PANTHER" id="PTHR22846">
    <property type="entry name" value="WD40 REPEAT PROTEIN"/>
    <property type="match status" value="1"/>
</dbReference>
<evidence type="ECO:0000313" key="7">
    <source>
        <dbReference type="EMBL" id="CAK7920809.1"/>
    </source>
</evidence>
<reference evidence="7 8" key="1">
    <citation type="submission" date="2024-01" db="EMBL/GenBank/DDBJ databases">
        <authorList>
            <consortium name="Genoscope - CEA"/>
            <person name="William W."/>
        </authorList>
    </citation>
    <scope>NUCLEOTIDE SEQUENCE [LARGE SCALE GENOMIC DNA]</scope>
    <source>
        <strain evidence="7 8">29B2s-10</strain>
    </source>
</reference>
<keyword evidence="8" id="KW-1185">Reference proteome</keyword>
<keyword evidence="4" id="KW-0539">Nucleus</keyword>
<dbReference type="SUPFAM" id="SSF50978">
    <property type="entry name" value="WD40 repeat-like"/>
    <property type="match status" value="1"/>
</dbReference>
<dbReference type="InterPro" id="IPR045183">
    <property type="entry name" value="Ebi-like"/>
</dbReference>
<dbReference type="Gene3D" id="2.130.10.10">
    <property type="entry name" value="YVTN repeat-like/Quinoprotein amine dehydrogenase"/>
    <property type="match status" value="1"/>
</dbReference>
<dbReference type="Gene3D" id="1.20.960.30">
    <property type="match status" value="1"/>
</dbReference>
<keyword evidence="2 5" id="KW-0853">WD repeat</keyword>
<feature type="compositionally biased region" description="Low complexity" evidence="6">
    <location>
        <begin position="144"/>
        <end position="175"/>
    </location>
</feature>
<evidence type="ECO:0000313" key="8">
    <source>
        <dbReference type="Proteomes" id="UP001497600"/>
    </source>
</evidence>
<organism evidence="7 8">
    <name type="scientific">[Candida] anglica</name>
    <dbReference type="NCBI Taxonomy" id="148631"/>
    <lineage>
        <taxon>Eukaryota</taxon>
        <taxon>Fungi</taxon>
        <taxon>Dikarya</taxon>
        <taxon>Ascomycota</taxon>
        <taxon>Saccharomycotina</taxon>
        <taxon>Pichiomycetes</taxon>
        <taxon>Debaryomycetaceae</taxon>
        <taxon>Kurtzmaniella</taxon>
    </lineage>
</organism>
<dbReference type="PROSITE" id="PS50082">
    <property type="entry name" value="WD_REPEATS_2"/>
    <property type="match status" value="1"/>
</dbReference>
<dbReference type="InterPro" id="IPR006594">
    <property type="entry name" value="LisH"/>
</dbReference>
<dbReference type="Pfam" id="PF00400">
    <property type="entry name" value="WD40"/>
    <property type="match status" value="1"/>
</dbReference>
<evidence type="ECO:0000256" key="4">
    <source>
        <dbReference type="ARBA" id="ARBA00023242"/>
    </source>
</evidence>
<dbReference type="EMBL" id="OZ004260">
    <property type="protein sequence ID" value="CAK7920809.1"/>
    <property type="molecule type" value="Genomic_DNA"/>
</dbReference>
<dbReference type="SMART" id="SM00320">
    <property type="entry name" value="WD40"/>
    <property type="match status" value="5"/>
</dbReference>
<feature type="region of interest" description="Disordered" evidence="6">
    <location>
        <begin position="141"/>
        <end position="185"/>
    </location>
</feature>
<dbReference type="InterPro" id="IPR015943">
    <property type="entry name" value="WD40/YVTN_repeat-like_dom_sf"/>
</dbReference>
<dbReference type="PANTHER" id="PTHR22846:SF2">
    <property type="entry name" value="F-BOX-LIKE_WD REPEAT-CONTAINING PROTEIN EBI"/>
    <property type="match status" value="1"/>
</dbReference>
<evidence type="ECO:0000256" key="6">
    <source>
        <dbReference type="SAM" id="MobiDB-lite"/>
    </source>
</evidence>
<protein>
    <submittedName>
        <fullName evidence="7">SIR4-interacting protein Sif2p</fullName>
    </submittedName>
</protein>
<dbReference type="InterPro" id="IPR019775">
    <property type="entry name" value="WD40_repeat_CS"/>
</dbReference>